<evidence type="ECO:0000259" key="1">
    <source>
        <dbReference type="Pfam" id="PF12728"/>
    </source>
</evidence>
<proteinExistence type="predicted"/>
<evidence type="ECO:0000313" key="2">
    <source>
        <dbReference type="EMBL" id="PQJ12639.1"/>
    </source>
</evidence>
<dbReference type="Gene3D" id="3.90.105.50">
    <property type="match status" value="1"/>
</dbReference>
<dbReference type="RefSeq" id="WP_105037522.1">
    <property type="nucleotide sequence ID" value="NZ_PPSL01000001.1"/>
</dbReference>
<dbReference type="InterPro" id="IPR038148">
    <property type="entry name" value="Tn1545/Tn916_Xis"/>
</dbReference>
<reference evidence="2 3" key="1">
    <citation type="submission" date="2018-01" db="EMBL/GenBank/DDBJ databases">
        <title>A novel member of the phylum Bacteroidetes isolated from glacier ice.</title>
        <authorList>
            <person name="Liu Q."/>
            <person name="Xin Y.-H."/>
        </authorList>
    </citation>
    <scope>NUCLEOTIDE SEQUENCE [LARGE SCALE GENOMIC DNA]</scope>
    <source>
        <strain evidence="2 3">RB1R16</strain>
    </source>
</reference>
<gene>
    <name evidence="2" type="ORF">CJD36_002535</name>
</gene>
<dbReference type="AlphaFoldDB" id="A0A2S7T0B3"/>
<dbReference type="InterPro" id="IPR010093">
    <property type="entry name" value="SinI_DNA-bd"/>
</dbReference>
<keyword evidence="2" id="KW-0238">DNA-binding</keyword>
<dbReference type="Proteomes" id="UP000239872">
    <property type="component" value="Unassembled WGS sequence"/>
</dbReference>
<dbReference type="Pfam" id="PF12728">
    <property type="entry name" value="HTH_17"/>
    <property type="match status" value="1"/>
</dbReference>
<name>A0A2S7T0B3_9BACT</name>
<dbReference type="InterPro" id="IPR041657">
    <property type="entry name" value="HTH_17"/>
</dbReference>
<dbReference type="EMBL" id="PPSL01000001">
    <property type="protein sequence ID" value="PQJ12639.1"/>
    <property type="molecule type" value="Genomic_DNA"/>
</dbReference>
<comment type="caution">
    <text evidence="2">The sequence shown here is derived from an EMBL/GenBank/DDBJ whole genome shotgun (WGS) entry which is preliminary data.</text>
</comment>
<feature type="domain" description="Helix-turn-helix" evidence="1">
    <location>
        <begin position="20"/>
        <end position="69"/>
    </location>
</feature>
<evidence type="ECO:0000313" key="3">
    <source>
        <dbReference type="Proteomes" id="UP000239872"/>
    </source>
</evidence>
<dbReference type="NCBIfam" id="TIGR01764">
    <property type="entry name" value="excise"/>
    <property type="match status" value="1"/>
</dbReference>
<accession>A0A2S7T0B3</accession>
<organism evidence="2 3">
    <name type="scientific">Flavipsychrobacter stenotrophus</name>
    <dbReference type="NCBI Taxonomy" id="2077091"/>
    <lineage>
        <taxon>Bacteria</taxon>
        <taxon>Pseudomonadati</taxon>
        <taxon>Bacteroidota</taxon>
        <taxon>Chitinophagia</taxon>
        <taxon>Chitinophagales</taxon>
        <taxon>Chitinophagaceae</taxon>
        <taxon>Flavipsychrobacter</taxon>
    </lineage>
</organism>
<keyword evidence="3" id="KW-1185">Reference proteome</keyword>
<sequence>MTQERINNTSTCQCQSKGILSVKEACSFMDISKSYLYKLTHHKLLPFFCPNGKKIYFKKDDLTAWMLKNHQFSKDEIKMQASDIIKKAKSRSQ</sequence>
<protein>
    <submittedName>
        <fullName evidence="2">DNA-binding protein</fullName>
    </submittedName>
</protein>
<dbReference type="OrthoDB" id="597977at2"/>
<dbReference type="GO" id="GO:0003677">
    <property type="term" value="F:DNA binding"/>
    <property type="evidence" value="ECO:0007669"/>
    <property type="project" value="UniProtKB-KW"/>
</dbReference>